<proteinExistence type="predicted"/>
<dbReference type="PANTHER" id="PTHR22926:SF3">
    <property type="entry name" value="UNDECAPRENYL-PHOSPHATE ALPHA-N-ACETYLGLUCOSAMINYL 1-PHOSPHATE TRANSFERASE"/>
    <property type="match status" value="1"/>
</dbReference>
<gene>
    <name evidence="8" type="ORF">ACFPN1_02205</name>
</gene>
<feature type="transmembrane region" description="Helical" evidence="7">
    <location>
        <begin position="6"/>
        <end position="24"/>
    </location>
</feature>
<protein>
    <submittedName>
        <fullName evidence="8">Glycosyltransferase family 4 protein</fullName>
    </submittedName>
</protein>
<dbReference type="PANTHER" id="PTHR22926">
    <property type="entry name" value="PHOSPHO-N-ACETYLMURAMOYL-PENTAPEPTIDE-TRANSFERASE"/>
    <property type="match status" value="1"/>
</dbReference>
<keyword evidence="4 7" id="KW-0812">Transmembrane</keyword>
<evidence type="ECO:0000256" key="7">
    <source>
        <dbReference type="SAM" id="Phobius"/>
    </source>
</evidence>
<evidence type="ECO:0000313" key="8">
    <source>
        <dbReference type="EMBL" id="MFC5568876.1"/>
    </source>
</evidence>
<evidence type="ECO:0000256" key="4">
    <source>
        <dbReference type="ARBA" id="ARBA00022692"/>
    </source>
</evidence>
<keyword evidence="3" id="KW-0808">Transferase</keyword>
<keyword evidence="9" id="KW-1185">Reference proteome</keyword>
<comment type="caution">
    <text evidence="8">The sequence shown here is derived from an EMBL/GenBank/DDBJ whole genome shotgun (WGS) entry which is preliminary data.</text>
</comment>
<reference evidence="9" key="1">
    <citation type="journal article" date="2019" name="Int. J. Syst. Evol. Microbiol.">
        <title>The Global Catalogue of Microorganisms (GCM) 10K type strain sequencing project: providing services to taxonomists for standard genome sequencing and annotation.</title>
        <authorList>
            <consortium name="The Broad Institute Genomics Platform"/>
            <consortium name="The Broad Institute Genome Sequencing Center for Infectious Disease"/>
            <person name="Wu L."/>
            <person name="Ma J."/>
        </authorList>
    </citation>
    <scope>NUCLEOTIDE SEQUENCE [LARGE SCALE GENOMIC DNA]</scope>
    <source>
        <strain evidence="9">KACC 11407</strain>
    </source>
</reference>
<feature type="transmembrane region" description="Helical" evidence="7">
    <location>
        <begin position="293"/>
        <end position="316"/>
    </location>
</feature>
<dbReference type="CDD" id="cd06854">
    <property type="entry name" value="GT_WbpL_WbcO_like"/>
    <property type="match status" value="1"/>
</dbReference>
<dbReference type="InterPro" id="IPR000715">
    <property type="entry name" value="Glycosyl_transferase_4"/>
</dbReference>
<dbReference type="EMBL" id="JBHSNM010000001">
    <property type="protein sequence ID" value="MFC5568876.1"/>
    <property type="molecule type" value="Genomic_DNA"/>
</dbReference>
<organism evidence="8 9">
    <name type="scientific">Lysobacter yangpyeongensis</name>
    <dbReference type="NCBI Taxonomy" id="346182"/>
    <lineage>
        <taxon>Bacteria</taxon>
        <taxon>Pseudomonadati</taxon>
        <taxon>Pseudomonadota</taxon>
        <taxon>Gammaproteobacteria</taxon>
        <taxon>Lysobacterales</taxon>
        <taxon>Lysobacteraceae</taxon>
        <taxon>Lysobacter</taxon>
    </lineage>
</organism>
<name>A0ABW0SJ28_9GAMM</name>
<feature type="transmembrane region" description="Helical" evidence="7">
    <location>
        <begin position="45"/>
        <end position="63"/>
    </location>
</feature>
<keyword evidence="5 7" id="KW-1133">Transmembrane helix</keyword>
<sequence>MALWLLLYFVIGLAGTWVARRYAIRRELIDHPGERRSHDMPTPRGGGISIVLALLIAACVIGWRDPRHIVLVAAFVAGLLLVSGVGLLDDHRPLSPWLRLGVQALASMLVALAAAGTWGSVPLALLAFVATMALTNIWNFMDGINGLAVSQAALVALGLAFVSASWGWLALALVAACLGFLPFNFPRARIFLGDVGSGALGFALAVLLVIATAGASFPPVLLLMPLAAFVVDSSLTLARRMLRGERWWMPHAQHAYQRWAAGAGTHTIVTLVYAGWTAIGWLCVWWLTRAPALATVGCASWLALSVAAWACVQYLLSTDRKSRTAAIRKDGR</sequence>
<feature type="transmembrane region" description="Helical" evidence="7">
    <location>
        <begin position="154"/>
        <end position="183"/>
    </location>
</feature>
<feature type="transmembrane region" description="Helical" evidence="7">
    <location>
        <begin position="195"/>
        <end position="214"/>
    </location>
</feature>
<comment type="subcellular location">
    <subcellularLocation>
        <location evidence="1">Cell membrane</location>
        <topology evidence="1">Multi-pass membrane protein</topology>
    </subcellularLocation>
</comment>
<dbReference type="Pfam" id="PF00953">
    <property type="entry name" value="Glycos_transf_4"/>
    <property type="match status" value="1"/>
</dbReference>
<evidence type="ECO:0000256" key="2">
    <source>
        <dbReference type="ARBA" id="ARBA00022475"/>
    </source>
</evidence>
<dbReference type="RefSeq" id="WP_386752598.1">
    <property type="nucleotide sequence ID" value="NZ_JBHSNM010000001.1"/>
</dbReference>
<feature type="transmembrane region" description="Helical" evidence="7">
    <location>
        <begin position="259"/>
        <end position="287"/>
    </location>
</feature>
<feature type="transmembrane region" description="Helical" evidence="7">
    <location>
        <begin position="220"/>
        <end position="238"/>
    </location>
</feature>
<keyword evidence="2" id="KW-1003">Cell membrane</keyword>
<keyword evidence="6 7" id="KW-0472">Membrane</keyword>
<feature type="transmembrane region" description="Helical" evidence="7">
    <location>
        <begin position="109"/>
        <end position="134"/>
    </location>
</feature>
<feature type="transmembrane region" description="Helical" evidence="7">
    <location>
        <begin position="69"/>
        <end position="88"/>
    </location>
</feature>
<evidence type="ECO:0000256" key="3">
    <source>
        <dbReference type="ARBA" id="ARBA00022679"/>
    </source>
</evidence>
<evidence type="ECO:0000256" key="1">
    <source>
        <dbReference type="ARBA" id="ARBA00004651"/>
    </source>
</evidence>
<evidence type="ECO:0000256" key="6">
    <source>
        <dbReference type="ARBA" id="ARBA00023136"/>
    </source>
</evidence>
<evidence type="ECO:0000256" key="5">
    <source>
        <dbReference type="ARBA" id="ARBA00022989"/>
    </source>
</evidence>
<evidence type="ECO:0000313" key="9">
    <source>
        <dbReference type="Proteomes" id="UP001596036"/>
    </source>
</evidence>
<dbReference type="Proteomes" id="UP001596036">
    <property type="component" value="Unassembled WGS sequence"/>
</dbReference>
<accession>A0ABW0SJ28</accession>